<comment type="caution">
    <text evidence="3">The sequence shown here is derived from an EMBL/GenBank/DDBJ whole genome shotgun (WGS) entry which is preliminary data.</text>
</comment>
<sequence length="99" mass="11956">MKNFKVDNKSNYIDVQIGKHEIIINERYEFFYNLNDVFIALCFLIGSIFFLWKSLEIYAIWMFIIGSALFLIRPLIQFIKRFHLRRVQNQNRSEKSSLS</sequence>
<dbReference type="EMBL" id="JBDIML010000003">
    <property type="protein sequence ID" value="MEN2767978.1"/>
    <property type="molecule type" value="Genomic_DNA"/>
</dbReference>
<gene>
    <name evidence="3" type="ORF">ABC228_12315</name>
</gene>
<feature type="domain" description="YrhK" evidence="2">
    <location>
        <begin position="27"/>
        <end position="81"/>
    </location>
</feature>
<evidence type="ECO:0000313" key="3">
    <source>
        <dbReference type="EMBL" id="MEN2767978.1"/>
    </source>
</evidence>
<keyword evidence="1" id="KW-1133">Transmembrane helix</keyword>
<keyword evidence="4" id="KW-1185">Reference proteome</keyword>
<organism evidence="3 4">
    <name type="scientific">Ornithinibacillus xuwenensis</name>
    <dbReference type="NCBI Taxonomy" id="3144668"/>
    <lineage>
        <taxon>Bacteria</taxon>
        <taxon>Bacillati</taxon>
        <taxon>Bacillota</taxon>
        <taxon>Bacilli</taxon>
        <taxon>Bacillales</taxon>
        <taxon>Bacillaceae</taxon>
        <taxon>Ornithinibacillus</taxon>
    </lineage>
</organism>
<reference evidence="3 4" key="1">
    <citation type="submission" date="2024-05" db="EMBL/GenBank/DDBJ databases">
        <authorList>
            <person name="Haq I."/>
            <person name="Ullah Z."/>
            <person name="Ahmad R."/>
            <person name="Li M."/>
            <person name="Tong Y."/>
        </authorList>
    </citation>
    <scope>NUCLEOTIDE SEQUENCE [LARGE SCALE GENOMIC DNA]</scope>
    <source>
        <strain evidence="3 4">16A2E</strain>
    </source>
</reference>
<accession>A0ABU9XI49</accession>
<keyword evidence="1" id="KW-0472">Membrane</keyword>
<evidence type="ECO:0000313" key="4">
    <source>
        <dbReference type="Proteomes" id="UP001444625"/>
    </source>
</evidence>
<name>A0ABU9XI49_9BACI</name>
<dbReference type="Proteomes" id="UP001444625">
    <property type="component" value="Unassembled WGS sequence"/>
</dbReference>
<feature type="transmembrane region" description="Helical" evidence="1">
    <location>
        <begin position="30"/>
        <end position="52"/>
    </location>
</feature>
<dbReference type="InterPro" id="IPR025424">
    <property type="entry name" value="YrhK_domain"/>
</dbReference>
<evidence type="ECO:0000256" key="1">
    <source>
        <dbReference type="SAM" id="Phobius"/>
    </source>
</evidence>
<evidence type="ECO:0000259" key="2">
    <source>
        <dbReference type="Pfam" id="PF14145"/>
    </source>
</evidence>
<protein>
    <submittedName>
        <fullName evidence="3">YrhK family protein</fullName>
    </submittedName>
</protein>
<proteinExistence type="predicted"/>
<feature type="transmembrane region" description="Helical" evidence="1">
    <location>
        <begin position="58"/>
        <end position="76"/>
    </location>
</feature>
<keyword evidence="1" id="KW-0812">Transmembrane</keyword>
<dbReference type="Pfam" id="PF14145">
    <property type="entry name" value="YrhK"/>
    <property type="match status" value="1"/>
</dbReference>
<dbReference type="RefSeq" id="WP_345825442.1">
    <property type="nucleotide sequence ID" value="NZ_JBDIML010000003.1"/>
</dbReference>